<feature type="signal peptide" evidence="6">
    <location>
        <begin position="1"/>
        <end position="18"/>
    </location>
</feature>
<feature type="domain" description="SusD-like N-terminal" evidence="8">
    <location>
        <begin position="48"/>
        <end position="227"/>
    </location>
</feature>
<dbReference type="Proteomes" id="UP000183766">
    <property type="component" value="Unassembled WGS sequence"/>
</dbReference>
<sequence>MKLYKKILFLGCLVGALAACNDLEIDESQYHTTKFLFSDFSRVAMGITNVYAGLPDELSALGTLRDCATDDAVYAWSADPVKTFYDGSWSANRLIDDQWAHYYSAIRSANYFLENCPDDFPDSKWTTNYEQNLKELRYYPWEAKVLRAYFHFELLRRYNQIIIADRTFTTEEVNHLKPVSYQEAADWIVKELEPCIKVLPETWKDTPSAKLGRVTKGFCMALKARVLLYAASPLNNPSGNSSEWVKAAEAAKELMDANIYKLVDEQVFNNENAQGLIFGRRLSAGNQFEYANFPVGMGGNSGVCPSENLVEAFDMADGTPFSWEQHQEDVLDPLKRDPRFAKTLLANGMSFKNDIIESFDGGRNGMPQDGASPTSYYLRKLLQEDTNIDEGTGTITSFGHIFPMFRYAEVYLNYAEALFEATGNPNFTGDWEGKRYDMSPVAAVNAVRARSFMQGLDENIDETSFRTRLRNERRVELAFENHRFWDIRRWKIGSQTVKIYGLRLSKDANNVITKEKYLVQDRVWDDKMNYYPIGNGEMNRNENLIQNTDW</sequence>
<accession>A0A1I5EMC9</accession>
<evidence type="ECO:0000256" key="4">
    <source>
        <dbReference type="ARBA" id="ARBA00023136"/>
    </source>
</evidence>
<feature type="chain" id="PRO_5010378221" evidence="6">
    <location>
        <begin position="19"/>
        <end position="550"/>
    </location>
</feature>
<evidence type="ECO:0000259" key="8">
    <source>
        <dbReference type="Pfam" id="PF14322"/>
    </source>
</evidence>
<dbReference type="PROSITE" id="PS51257">
    <property type="entry name" value="PROKAR_LIPOPROTEIN"/>
    <property type="match status" value="1"/>
</dbReference>
<comment type="similarity">
    <text evidence="2">Belongs to the SusD family.</text>
</comment>
<keyword evidence="5" id="KW-0998">Cell outer membrane</keyword>
<protein>
    <submittedName>
        <fullName evidence="9">Starch-binding associating with outer membrane</fullName>
    </submittedName>
</protein>
<dbReference type="RefSeq" id="WP_074911452.1">
    <property type="nucleotide sequence ID" value="NZ_FOUM01000067.1"/>
</dbReference>
<gene>
    <name evidence="9" type="ORF">SAMN05216250_1676</name>
</gene>
<dbReference type="InterPro" id="IPR012944">
    <property type="entry name" value="SusD_RagB_dom"/>
</dbReference>
<name>A0A1I5EMC9_9BACE</name>
<dbReference type="Pfam" id="PF07980">
    <property type="entry name" value="SusD_RagB"/>
    <property type="match status" value="1"/>
</dbReference>
<evidence type="ECO:0000256" key="2">
    <source>
        <dbReference type="ARBA" id="ARBA00006275"/>
    </source>
</evidence>
<evidence type="ECO:0000256" key="3">
    <source>
        <dbReference type="ARBA" id="ARBA00022729"/>
    </source>
</evidence>
<evidence type="ECO:0000256" key="6">
    <source>
        <dbReference type="SAM" id="SignalP"/>
    </source>
</evidence>
<evidence type="ECO:0000256" key="1">
    <source>
        <dbReference type="ARBA" id="ARBA00004442"/>
    </source>
</evidence>
<evidence type="ECO:0000313" key="10">
    <source>
        <dbReference type="Proteomes" id="UP000183766"/>
    </source>
</evidence>
<organism evidence="9 10">
    <name type="scientific">Bacteroides xylanisolvens</name>
    <dbReference type="NCBI Taxonomy" id="371601"/>
    <lineage>
        <taxon>Bacteria</taxon>
        <taxon>Pseudomonadati</taxon>
        <taxon>Bacteroidota</taxon>
        <taxon>Bacteroidia</taxon>
        <taxon>Bacteroidales</taxon>
        <taxon>Bacteroidaceae</taxon>
        <taxon>Bacteroides</taxon>
    </lineage>
</organism>
<feature type="domain" description="RagB/SusD" evidence="7">
    <location>
        <begin position="267"/>
        <end position="550"/>
    </location>
</feature>
<dbReference type="EMBL" id="FOUM01000067">
    <property type="protein sequence ID" value="SFO12570.1"/>
    <property type="molecule type" value="Genomic_DNA"/>
</dbReference>
<evidence type="ECO:0000259" key="7">
    <source>
        <dbReference type="Pfam" id="PF07980"/>
    </source>
</evidence>
<dbReference type="Pfam" id="PF14322">
    <property type="entry name" value="SusD-like_3"/>
    <property type="match status" value="1"/>
</dbReference>
<keyword evidence="3 6" id="KW-0732">Signal</keyword>
<reference evidence="9 10" key="1">
    <citation type="submission" date="2016-10" db="EMBL/GenBank/DDBJ databases">
        <authorList>
            <person name="de Groot N.N."/>
        </authorList>
    </citation>
    <scope>NUCLEOTIDE SEQUENCE [LARGE SCALE GENOMIC DNA]</scope>
    <source>
        <strain evidence="9 10">NLAE-zl-C202</strain>
    </source>
</reference>
<dbReference type="InterPro" id="IPR033985">
    <property type="entry name" value="SusD-like_N"/>
</dbReference>
<comment type="subcellular location">
    <subcellularLocation>
        <location evidence="1">Cell outer membrane</location>
    </subcellularLocation>
</comment>
<dbReference type="Gene3D" id="1.25.40.390">
    <property type="match status" value="1"/>
</dbReference>
<proteinExistence type="inferred from homology"/>
<dbReference type="GO" id="GO:0009279">
    <property type="term" value="C:cell outer membrane"/>
    <property type="evidence" value="ECO:0007669"/>
    <property type="project" value="UniProtKB-SubCell"/>
</dbReference>
<evidence type="ECO:0000313" key="9">
    <source>
        <dbReference type="EMBL" id="SFO12570.1"/>
    </source>
</evidence>
<evidence type="ECO:0000256" key="5">
    <source>
        <dbReference type="ARBA" id="ARBA00023237"/>
    </source>
</evidence>
<dbReference type="InterPro" id="IPR011990">
    <property type="entry name" value="TPR-like_helical_dom_sf"/>
</dbReference>
<dbReference type="AlphaFoldDB" id="A0A1I5EMC9"/>
<dbReference type="SUPFAM" id="SSF48452">
    <property type="entry name" value="TPR-like"/>
    <property type="match status" value="1"/>
</dbReference>
<keyword evidence="4" id="KW-0472">Membrane</keyword>